<dbReference type="PANTHER" id="PTHR14208">
    <property type="entry name" value="BASIC LEUCINE ZIPPER AND W2 DOMAIN-CONTAINING PROTEIN"/>
    <property type="match status" value="1"/>
</dbReference>
<organism evidence="3 4">
    <name type="scientific">Carpediemonas membranifera</name>
    <dbReference type="NCBI Taxonomy" id="201153"/>
    <lineage>
        <taxon>Eukaryota</taxon>
        <taxon>Metamonada</taxon>
        <taxon>Carpediemonas-like organisms</taxon>
        <taxon>Carpediemonas</taxon>
    </lineage>
</organism>
<dbReference type="GO" id="GO:0005737">
    <property type="term" value="C:cytoplasm"/>
    <property type="evidence" value="ECO:0007669"/>
    <property type="project" value="TreeGrafter"/>
</dbReference>
<dbReference type="GO" id="GO:0016020">
    <property type="term" value="C:membrane"/>
    <property type="evidence" value="ECO:0007669"/>
    <property type="project" value="TreeGrafter"/>
</dbReference>
<dbReference type="InterPro" id="IPR051245">
    <property type="entry name" value="eIF5-mimic_regulator"/>
</dbReference>
<feature type="region of interest" description="Disordered" evidence="1">
    <location>
        <begin position="1"/>
        <end position="24"/>
    </location>
</feature>
<dbReference type="Proteomes" id="UP000717585">
    <property type="component" value="Unassembled WGS sequence"/>
</dbReference>
<evidence type="ECO:0000313" key="4">
    <source>
        <dbReference type="Proteomes" id="UP000717585"/>
    </source>
</evidence>
<reference evidence="3" key="1">
    <citation type="submission" date="2021-05" db="EMBL/GenBank/DDBJ databases">
        <title>A free-living protist that lacks canonical eukaryotic 1 DNA replication and segregation systems.</title>
        <authorList>
            <person name="Salas-Leiva D.E."/>
            <person name="Tromer E.C."/>
            <person name="Curtis B.A."/>
            <person name="Jerlstrom-Hultqvist J."/>
            <person name="Kolisko M."/>
            <person name="Yi Z."/>
            <person name="Salas-Leiva J.S."/>
            <person name="Gallot-Lavallee L."/>
            <person name="Kops G.J.P.L."/>
            <person name="Archibald J.M."/>
            <person name="Simpson A.G.B."/>
            <person name="Roger A.J."/>
        </authorList>
    </citation>
    <scope>NUCLEOTIDE SEQUENCE</scope>
    <source>
        <strain evidence="3">BICM</strain>
    </source>
</reference>
<dbReference type="AlphaFoldDB" id="A0A8J6B7G2"/>
<sequence>MSTSQQKKAPLPALTGQRTRQRKKHIPTVLDPEGFVRDVNEFFVSKDFDISPAVAEELIGEPTFDNTKRPLIDHAQFFFNYLLFGNRNFAAIKTKLPEELTPRRYALTCPDEEVILFVQFIAALCQRKSKLKTRIPDFFTGVIGSLISLDESSSTAILRIAHITTCFIKEGLMAVDVLRELTVTTSTAVESGLAQTVLIAVIKNYAAMTTERRAIAMLKTGGFIKTLRKYIPFTQRENFNQIMEDNGIGFVAVETQRTYDAKVRKEAISVISKALSESGPAEAHKKHAESVEALSLDEEDAALLLWDAMATSLPATKQELVKSLEAWASMLTGFTMDKPVIQGKLIMAVQSSCYSEPKLLNYFGSIVQLFYHHEVLDEDVIVAWNRVSSGKGASVFKGQLSGLLRWFDQAEEEPEEAEE</sequence>
<dbReference type="Pfam" id="PF02020">
    <property type="entry name" value="W2"/>
    <property type="match status" value="1"/>
</dbReference>
<dbReference type="InterPro" id="IPR003307">
    <property type="entry name" value="W2_domain"/>
</dbReference>
<accession>A0A8J6B7G2</accession>
<dbReference type="Pfam" id="PF25504">
    <property type="entry name" value="HEAT_5MP1_2"/>
    <property type="match status" value="1"/>
</dbReference>
<gene>
    <name evidence="3" type="ORF">J8273_2751</name>
</gene>
<dbReference type="SUPFAM" id="SSF48371">
    <property type="entry name" value="ARM repeat"/>
    <property type="match status" value="1"/>
</dbReference>
<dbReference type="EMBL" id="JAHDYR010000008">
    <property type="protein sequence ID" value="KAG9395839.1"/>
    <property type="molecule type" value="Genomic_DNA"/>
</dbReference>
<comment type="caution">
    <text evidence="3">The sequence shown here is derived from an EMBL/GenBank/DDBJ whole genome shotgun (WGS) entry which is preliminary data.</text>
</comment>
<evidence type="ECO:0000259" key="2">
    <source>
        <dbReference type="PROSITE" id="PS51363"/>
    </source>
</evidence>
<dbReference type="InterPro" id="IPR057397">
    <property type="entry name" value="HEAT_5MP1_2"/>
</dbReference>
<dbReference type="PANTHER" id="PTHR14208:SF2">
    <property type="entry name" value="PROTEIN KRASAVIETZ"/>
    <property type="match status" value="1"/>
</dbReference>
<feature type="domain" description="W2" evidence="2">
    <location>
        <begin position="265"/>
        <end position="417"/>
    </location>
</feature>
<evidence type="ECO:0000313" key="3">
    <source>
        <dbReference type="EMBL" id="KAG9395839.1"/>
    </source>
</evidence>
<protein>
    <submittedName>
        <fullName evidence="3">eIF4-gamma/eIF5/eIF2-epsilon</fullName>
    </submittedName>
</protein>
<dbReference type="PROSITE" id="PS51363">
    <property type="entry name" value="W2"/>
    <property type="match status" value="1"/>
</dbReference>
<dbReference type="SMART" id="SM00515">
    <property type="entry name" value="eIF5C"/>
    <property type="match status" value="1"/>
</dbReference>
<name>A0A8J6B7G2_9EUKA</name>
<evidence type="ECO:0000256" key="1">
    <source>
        <dbReference type="SAM" id="MobiDB-lite"/>
    </source>
</evidence>
<proteinExistence type="predicted"/>
<keyword evidence="4" id="KW-1185">Reference proteome</keyword>
<dbReference type="InterPro" id="IPR016024">
    <property type="entry name" value="ARM-type_fold"/>
</dbReference>
<dbReference type="Gene3D" id="1.25.40.180">
    <property type="match status" value="1"/>
</dbReference>